<dbReference type="PATRIC" id="fig|883169.3.peg.1048"/>
<evidence type="ECO:0000313" key="3">
    <source>
        <dbReference type="EMBL" id="EJZ82013.1"/>
    </source>
</evidence>
<dbReference type="Pfam" id="PF08028">
    <property type="entry name" value="Acyl-CoA_dh_2"/>
    <property type="match status" value="1"/>
</dbReference>
<dbReference type="GO" id="GO:0008470">
    <property type="term" value="F:3-methylbutanoyl-CoA dehydrogenase activity"/>
    <property type="evidence" value="ECO:0007669"/>
    <property type="project" value="TreeGrafter"/>
</dbReference>
<dbReference type="RefSeq" id="WP_004600975.1">
    <property type="nucleotide sequence ID" value="NZ_JH815193.1"/>
</dbReference>
<dbReference type="SUPFAM" id="SSF56645">
    <property type="entry name" value="Acyl-CoA dehydrogenase NM domain-like"/>
    <property type="match status" value="1"/>
</dbReference>
<dbReference type="PIRSF" id="PIRSF016578">
    <property type="entry name" value="HsaA"/>
    <property type="match status" value="1"/>
</dbReference>
<reference evidence="3 4" key="1">
    <citation type="submission" date="2012-08" db="EMBL/GenBank/DDBJ databases">
        <title>The Genome Sequence of Turicella otitidis ATCC 51513.</title>
        <authorList>
            <consortium name="The Broad Institute Genome Sequencing Platform"/>
            <person name="Earl A."/>
            <person name="Ward D."/>
            <person name="Feldgarden M."/>
            <person name="Gevers D."/>
            <person name="Huys G."/>
            <person name="Walker B."/>
            <person name="Young S.K."/>
            <person name="Zeng Q."/>
            <person name="Gargeya S."/>
            <person name="Fitzgerald M."/>
            <person name="Haas B."/>
            <person name="Abouelleil A."/>
            <person name="Alvarado L."/>
            <person name="Arachchi H.M."/>
            <person name="Berlin A.M."/>
            <person name="Chapman S.B."/>
            <person name="Goldberg J."/>
            <person name="Griggs A."/>
            <person name="Gujja S."/>
            <person name="Hansen M."/>
            <person name="Howarth C."/>
            <person name="Imamovic A."/>
            <person name="Larimer J."/>
            <person name="McCowen C."/>
            <person name="Montmayeur A."/>
            <person name="Murphy C."/>
            <person name="Neiman D."/>
            <person name="Pearson M."/>
            <person name="Priest M."/>
            <person name="Roberts A."/>
            <person name="Saif S."/>
            <person name="Shea T."/>
            <person name="Sisk P."/>
            <person name="Sykes S."/>
            <person name="Wortman J."/>
            <person name="Nusbaum C."/>
            <person name="Birren B."/>
        </authorList>
    </citation>
    <scope>NUCLEOTIDE SEQUENCE [LARGE SCALE GENOMIC DNA]</scope>
    <source>
        <strain evidence="3 4">ATCC 51513</strain>
    </source>
</reference>
<dbReference type="InterPro" id="IPR009100">
    <property type="entry name" value="AcylCoA_DH/oxidase_NM_dom_sf"/>
</dbReference>
<gene>
    <name evidence="3" type="ORF">HMPREF9719_01085</name>
</gene>
<keyword evidence="4" id="KW-1185">Reference proteome</keyword>
<accession>K0YFY7</accession>
<protein>
    <recommendedName>
        <fullName evidence="2">Acyl-CoA dehydrogenase C-terminal domain-containing protein</fullName>
    </recommendedName>
</protein>
<comment type="caution">
    <text evidence="3">The sequence shown here is derived from an EMBL/GenBank/DDBJ whole genome shotgun (WGS) entry which is preliminary data.</text>
</comment>
<dbReference type="Gene3D" id="1.10.540.10">
    <property type="entry name" value="Acyl-CoA dehydrogenase/oxidase, N-terminal domain"/>
    <property type="match status" value="1"/>
</dbReference>
<dbReference type="GO" id="GO:0006552">
    <property type="term" value="P:L-leucine catabolic process"/>
    <property type="evidence" value="ECO:0007669"/>
    <property type="project" value="TreeGrafter"/>
</dbReference>
<feature type="domain" description="Acyl-CoA dehydrogenase C-terminal" evidence="2">
    <location>
        <begin position="217"/>
        <end position="338"/>
    </location>
</feature>
<dbReference type="GO" id="GO:0050660">
    <property type="term" value="F:flavin adenine dinucleotide binding"/>
    <property type="evidence" value="ECO:0007669"/>
    <property type="project" value="InterPro"/>
</dbReference>
<dbReference type="OrthoDB" id="571684at2"/>
<dbReference type="Gene3D" id="2.40.110.10">
    <property type="entry name" value="Butyryl-CoA Dehydrogenase, subunit A, domain 2"/>
    <property type="match status" value="1"/>
</dbReference>
<dbReference type="Gene3D" id="1.20.140.10">
    <property type="entry name" value="Butyryl-CoA Dehydrogenase, subunit A, domain 3"/>
    <property type="match status" value="1"/>
</dbReference>
<dbReference type="SUPFAM" id="SSF47203">
    <property type="entry name" value="Acyl-CoA dehydrogenase C-terminal domain-like"/>
    <property type="match status" value="1"/>
</dbReference>
<dbReference type="EMBL" id="AHAE01000047">
    <property type="protein sequence ID" value="EJZ82013.1"/>
    <property type="molecule type" value="Genomic_DNA"/>
</dbReference>
<dbReference type="Proteomes" id="UP000006078">
    <property type="component" value="Unassembled WGS sequence"/>
</dbReference>
<dbReference type="AlphaFoldDB" id="K0YFY7"/>
<sequence length="364" mass="37067">MEIAARIKEVTAGLCPGQTDDERAAAVAEAVDRLKGSGLLAAHVPASLSGAGLSAGGVAEILRGLARRDGSLAQIPQSHFTFTRWLVDPALDSPSAEWAGRLVGGTLVANAQAEGPEPVVFQGGRLSGVKRWASGSPYADVLAVTARRPGEAAQSLAAFVPADRAGVEVADDFAAVGQSFTGSGTVRLDGVAVAEGEVREFADAIALPAYGATAQLYHAAIDVGLAEQAFYRAVELAGTPDPDDLTARLAGELSSTLWAATSSLAAAAAAVDALWGSRGAPTAKRVAASLAVARARSVAAEAALEITAGAFDLTGTRGTAPGAGLDRAWRDARTHTLHGRRREKLAQIGRAVLGGPVEPQGPQF</sequence>
<evidence type="ECO:0000256" key="1">
    <source>
        <dbReference type="ARBA" id="ARBA00023002"/>
    </source>
</evidence>
<dbReference type="InterPro" id="IPR046373">
    <property type="entry name" value="Acyl-CoA_Oxase/DH_mid-dom_sf"/>
</dbReference>
<dbReference type="eggNOG" id="COG1960">
    <property type="taxonomic scope" value="Bacteria"/>
</dbReference>
<dbReference type="STRING" id="29321.AAV33_07150"/>
<dbReference type="PANTHER" id="PTHR43884">
    <property type="entry name" value="ACYL-COA DEHYDROGENASE"/>
    <property type="match status" value="1"/>
</dbReference>
<organism evidence="3 4">
    <name type="scientific">Corynebacterium otitidis ATCC 51513</name>
    <dbReference type="NCBI Taxonomy" id="883169"/>
    <lineage>
        <taxon>Bacteria</taxon>
        <taxon>Bacillati</taxon>
        <taxon>Actinomycetota</taxon>
        <taxon>Actinomycetes</taxon>
        <taxon>Mycobacteriales</taxon>
        <taxon>Corynebacteriaceae</taxon>
        <taxon>Corynebacterium</taxon>
    </lineage>
</organism>
<evidence type="ECO:0000313" key="4">
    <source>
        <dbReference type="Proteomes" id="UP000006078"/>
    </source>
</evidence>
<evidence type="ECO:0000259" key="2">
    <source>
        <dbReference type="Pfam" id="PF08028"/>
    </source>
</evidence>
<dbReference type="HOGENOM" id="CLU_018204_10_0_11"/>
<dbReference type="InterPro" id="IPR036250">
    <property type="entry name" value="AcylCo_DH-like_C"/>
</dbReference>
<name>K0YFY7_9CORY</name>
<dbReference type="InterPro" id="IPR037069">
    <property type="entry name" value="AcylCoA_DH/ox_N_sf"/>
</dbReference>
<dbReference type="InterPro" id="IPR013107">
    <property type="entry name" value="Acyl-CoA_DH_C"/>
</dbReference>
<proteinExistence type="predicted"/>
<dbReference type="PANTHER" id="PTHR43884:SF12">
    <property type="entry name" value="ISOVALERYL-COA DEHYDROGENASE, MITOCHONDRIAL-RELATED"/>
    <property type="match status" value="1"/>
</dbReference>
<keyword evidence="1" id="KW-0560">Oxidoreductase</keyword>